<dbReference type="EMBL" id="JAMZIH010005777">
    <property type="protein sequence ID" value="KAJ1674668.1"/>
    <property type="molecule type" value="Genomic_DNA"/>
</dbReference>
<name>A0ACC1HDM3_9FUNG</name>
<evidence type="ECO:0000313" key="2">
    <source>
        <dbReference type="Proteomes" id="UP001145114"/>
    </source>
</evidence>
<gene>
    <name evidence="1" type="primary">PEX2</name>
    <name evidence="1" type="ORF">EV182_002812</name>
</gene>
<accession>A0ACC1HDM3</accession>
<evidence type="ECO:0000313" key="1">
    <source>
        <dbReference type="EMBL" id="KAJ1674668.1"/>
    </source>
</evidence>
<dbReference type="Proteomes" id="UP001145114">
    <property type="component" value="Unassembled WGS sequence"/>
</dbReference>
<protein>
    <submittedName>
        <fullName evidence="1">Peroxisome assembly protein (Peroxin-2)</fullName>
    </submittedName>
</protein>
<organism evidence="1 2">
    <name type="scientific">Spiromyces aspiralis</name>
    <dbReference type="NCBI Taxonomy" id="68401"/>
    <lineage>
        <taxon>Eukaryota</taxon>
        <taxon>Fungi</taxon>
        <taxon>Fungi incertae sedis</taxon>
        <taxon>Zoopagomycota</taxon>
        <taxon>Kickxellomycotina</taxon>
        <taxon>Kickxellomycetes</taxon>
        <taxon>Kickxellales</taxon>
        <taxon>Kickxellaceae</taxon>
        <taxon>Spiromyces</taxon>
    </lineage>
</organism>
<reference evidence="1" key="1">
    <citation type="submission" date="2022-06" db="EMBL/GenBank/DDBJ databases">
        <title>Phylogenomic reconstructions and comparative analyses of Kickxellomycotina fungi.</title>
        <authorList>
            <person name="Reynolds N.K."/>
            <person name="Stajich J.E."/>
            <person name="Barry K."/>
            <person name="Grigoriev I.V."/>
            <person name="Crous P."/>
            <person name="Smith M.E."/>
        </authorList>
    </citation>
    <scope>NUCLEOTIDE SEQUENCE</scope>
    <source>
        <strain evidence="1">RSA 2271</strain>
    </source>
</reference>
<sequence length="383" mass="42221">MTEPPAAASTPQGRGRPFWLGDKDDTKAGAQILARNFGLQVRKSPAWSSRVNKLDADLLDDEIFDMLNAHVKDAFSLVKPTIFDRFKPELTATLQSMLFGLSILSSRRATYGQGLQNLKYDSAKGLRSRLYLFGILTIGGQYGWARLNRCLMDGGWADLPMSDWRHRVHRLVDKAERYFKLASLLNYLAFLANGRYKSVVERILSLRLTYAKPQLAHSVSMEFLNRQMVWHAFTEFLMFVVPLVNAAKLRATVGKAIRKALGLPPASVDEAIAKLPKNTCAICFTASPARDVADGAAVGQFDTGSCRVTNPYSGKCGHAYCYICIRTKLMVEKDACCCLRCGTRISAIKPSVSIQGKTPAEQADRPARDDGEGAKTTGTGDPQ</sequence>
<keyword evidence="2" id="KW-1185">Reference proteome</keyword>
<comment type="caution">
    <text evidence="1">The sequence shown here is derived from an EMBL/GenBank/DDBJ whole genome shotgun (WGS) entry which is preliminary data.</text>
</comment>
<proteinExistence type="predicted"/>